<reference evidence="2 3" key="1">
    <citation type="journal article" date="2015" name="Environ. Microbiol.">
        <title>Metagenome sequence of Elaphomyces granulatus from sporocarp tissue reveals Ascomycota ectomycorrhizal fingerprints of genome expansion and a Proteobacteria-rich microbiome.</title>
        <authorList>
            <person name="Quandt C.A."/>
            <person name="Kohler A."/>
            <person name="Hesse C.N."/>
            <person name="Sharpton T.J."/>
            <person name="Martin F."/>
            <person name="Spatafora J.W."/>
        </authorList>
    </citation>
    <scope>NUCLEOTIDE SEQUENCE [LARGE SCALE GENOMIC DNA]</scope>
    <source>
        <strain evidence="2 3">OSC145934</strain>
    </source>
</reference>
<dbReference type="InterPro" id="IPR053143">
    <property type="entry name" value="Arylsulfate_ST"/>
</dbReference>
<dbReference type="Proteomes" id="UP000243515">
    <property type="component" value="Unassembled WGS sequence"/>
</dbReference>
<feature type="chain" id="PRO_5012218145" description="Fibronectin type-III domain-containing protein" evidence="1">
    <location>
        <begin position="18"/>
        <end position="552"/>
    </location>
</feature>
<dbReference type="Pfam" id="PF14269">
    <property type="entry name" value="Arylsulfotran_2"/>
    <property type="match status" value="1"/>
</dbReference>
<dbReference type="EMBL" id="NPHW01002129">
    <property type="protein sequence ID" value="OXV12102.1"/>
    <property type="molecule type" value="Genomic_DNA"/>
</dbReference>
<dbReference type="InterPro" id="IPR039535">
    <property type="entry name" value="ASST-like"/>
</dbReference>
<evidence type="ECO:0000313" key="2">
    <source>
        <dbReference type="EMBL" id="OXV12102.1"/>
    </source>
</evidence>
<dbReference type="PANTHER" id="PTHR35340:SF5">
    <property type="entry name" value="ASST-DOMAIN-CONTAINING PROTEIN"/>
    <property type="match status" value="1"/>
</dbReference>
<sequence>MLLAYFASLPLLTRVGSWYSFWYNVGFFGLFPTQDLNSFEIDSPVVDIFQWDPRCDYGYVFLGPRGSSVTNPGPVILDARGNVVWIGTQFDLQATDVKVQRYRGQDYLTFWSGRDDSIHGYGSYYMLNSSYDTSYVLTPVGDIDGDLHEFRITEDATALITGYEITTADLSSLGKSHKGWIYDAVIQEIDIETGHLIFQWRASSFYAVNDTFAPIGDRGSGKDNPFDYFHVNSVDKDPQGNYYVSSRYLHTVTCINSTGEVIFVLGGKRNSFTDVSGEPASYFSWQHDANWHPNSVLTVFDNGRADSHVSGDYSRGLSVSLNLQNMTSSVLQVYENPHYLLSPSQGSMQVIPETGNILIGWGHIPAYTEYAPDGEVLCDIHFGAGLFFEWGWVKSYRVFKGGAWTGRPSVPPDIDVYENTVYISWNGATEVTGWMLECSSYPHAADEEFESILFVSKDGFETVFELPDELDSYFRIAALDSGGQRLGYTKVFDSSSGQAVSGIILPPGLEETVPLQEPLLAACALGTAIVVIWRCYRKLQSISSRWNLLDIS</sequence>
<proteinExistence type="predicted"/>
<keyword evidence="3" id="KW-1185">Reference proteome</keyword>
<organism evidence="2 3">
    <name type="scientific">Elaphomyces granulatus</name>
    <dbReference type="NCBI Taxonomy" id="519963"/>
    <lineage>
        <taxon>Eukaryota</taxon>
        <taxon>Fungi</taxon>
        <taxon>Dikarya</taxon>
        <taxon>Ascomycota</taxon>
        <taxon>Pezizomycotina</taxon>
        <taxon>Eurotiomycetes</taxon>
        <taxon>Eurotiomycetidae</taxon>
        <taxon>Eurotiales</taxon>
        <taxon>Elaphomycetaceae</taxon>
        <taxon>Elaphomyces</taxon>
    </lineage>
</organism>
<dbReference type="OrthoDB" id="5427350at2759"/>
<feature type="signal peptide" evidence="1">
    <location>
        <begin position="1"/>
        <end position="17"/>
    </location>
</feature>
<comment type="caution">
    <text evidence="2">The sequence shown here is derived from an EMBL/GenBank/DDBJ whole genome shotgun (WGS) entry which is preliminary data.</text>
</comment>
<name>A0A232M6X0_9EURO</name>
<gene>
    <name evidence="2" type="ORF">Egran_00135</name>
</gene>
<protein>
    <recommendedName>
        <fullName evidence="4">Fibronectin type-III domain-containing protein</fullName>
    </recommendedName>
</protein>
<dbReference type="AlphaFoldDB" id="A0A232M6X0"/>
<evidence type="ECO:0000256" key="1">
    <source>
        <dbReference type="SAM" id="SignalP"/>
    </source>
</evidence>
<evidence type="ECO:0008006" key="4">
    <source>
        <dbReference type="Google" id="ProtNLM"/>
    </source>
</evidence>
<keyword evidence="1" id="KW-0732">Signal</keyword>
<dbReference type="PANTHER" id="PTHR35340">
    <property type="entry name" value="PQQ ENZYME REPEAT PROTEIN-RELATED"/>
    <property type="match status" value="1"/>
</dbReference>
<accession>A0A232M6X0</accession>
<evidence type="ECO:0000313" key="3">
    <source>
        <dbReference type="Proteomes" id="UP000243515"/>
    </source>
</evidence>